<comment type="caution">
    <text evidence="1">The sequence shown here is derived from an EMBL/GenBank/DDBJ whole genome shotgun (WGS) entry which is preliminary data.</text>
</comment>
<evidence type="ECO:0000313" key="2">
    <source>
        <dbReference type="Proteomes" id="UP000629468"/>
    </source>
</evidence>
<dbReference type="CDD" id="cd23432">
    <property type="entry name" value="beta-trefoil_Ricin_EndoBetaGal-like"/>
    <property type="match status" value="1"/>
</dbReference>
<dbReference type="AlphaFoldDB" id="A0A8H7C610"/>
<gene>
    <name evidence="1" type="ORF">Agabi119p4_8418</name>
</gene>
<evidence type="ECO:0000313" key="1">
    <source>
        <dbReference type="EMBL" id="KAF7763881.1"/>
    </source>
</evidence>
<dbReference type="Proteomes" id="UP000629468">
    <property type="component" value="Unassembled WGS sequence"/>
</dbReference>
<organism evidence="1 2">
    <name type="scientific">Agaricus bisporus var. burnettii</name>
    <dbReference type="NCBI Taxonomy" id="192524"/>
    <lineage>
        <taxon>Eukaryota</taxon>
        <taxon>Fungi</taxon>
        <taxon>Dikarya</taxon>
        <taxon>Basidiomycota</taxon>
        <taxon>Agaricomycotina</taxon>
        <taxon>Agaricomycetes</taxon>
        <taxon>Agaricomycetidae</taxon>
        <taxon>Agaricales</taxon>
        <taxon>Agaricineae</taxon>
        <taxon>Agaricaceae</taxon>
        <taxon>Agaricus</taxon>
    </lineage>
</organism>
<reference evidence="1 2" key="1">
    <citation type="journal article" name="Sci. Rep.">
        <title>Telomere-to-telomere assembled and centromere annotated genomes of the two main subspecies of the button mushroom Agaricus bisporus reveal especially polymorphic chromosome ends.</title>
        <authorList>
            <person name="Sonnenberg A.S.M."/>
            <person name="Sedaghat-Telgerd N."/>
            <person name="Lavrijssen B."/>
            <person name="Ohm R.A."/>
            <person name="Hendrickx P.M."/>
            <person name="Scholtmeijer K."/>
            <person name="Baars J.J.P."/>
            <person name="van Peer A."/>
        </authorList>
    </citation>
    <scope>NUCLEOTIDE SEQUENCE [LARGE SCALE GENOMIC DNA]</scope>
    <source>
        <strain evidence="1 2">H119_p4</strain>
    </source>
</reference>
<sequence length="187" mass="20923">MSTSSQPATVLDHHSFEQLAQVREETTSSGHLYFKIINGQKLCVASSDDSDKTIHILKPEAIVSKKKAMWELLRISDGTHRFKNRSTGKFITLDSAEIETGENGDDSKWIIEAMTSLSLDECKVIRADAEDSDDDEDTQRVQPKKKQCFTNRNGKLVLEDVISQKTTSEVTEHATQLFKITYAKSGA</sequence>
<protein>
    <submittedName>
        <fullName evidence="1">Uncharacterized protein</fullName>
    </submittedName>
</protein>
<dbReference type="EMBL" id="JABXXO010000011">
    <property type="protein sequence ID" value="KAF7763881.1"/>
    <property type="molecule type" value="Genomic_DNA"/>
</dbReference>
<proteinExistence type="predicted"/>
<name>A0A8H7C610_AGABI</name>
<accession>A0A8H7C610</accession>